<gene>
    <name evidence="2" type="ORF">GCM10010411_62930</name>
</gene>
<dbReference type="Proteomes" id="UP001501509">
    <property type="component" value="Unassembled WGS sequence"/>
</dbReference>
<keyword evidence="3" id="KW-1185">Reference proteome</keyword>
<sequence>MTGRPVRYRDMGQVGEWFGVSGKTVSKWRTRYADDHPCPEPDAMTGEPPGETPGWLPDRENEWRAWHASRPGQGAKGRPKLRRQPDGDQPE</sequence>
<reference evidence="2 3" key="1">
    <citation type="journal article" date="2019" name="Int. J. Syst. Evol. Microbiol.">
        <title>The Global Catalogue of Microorganisms (GCM) 10K type strain sequencing project: providing services to taxonomists for standard genome sequencing and annotation.</title>
        <authorList>
            <consortium name="The Broad Institute Genomics Platform"/>
            <consortium name="The Broad Institute Genome Sequencing Center for Infectious Disease"/>
            <person name="Wu L."/>
            <person name="Ma J."/>
        </authorList>
    </citation>
    <scope>NUCLEOTIDE SEQUENCE [LARGE SCALE GENOMIC DNA]</scope>
    <source>
        <strain evidence="2 3">JCM 6833</strain>
    </source>
</reference>
<protein>
    <submittedName>
        <fullName evidence="2">Uncharacterized protein</fullName>
    </submittedName>
</protein>
<evidence type="ECO:0000313" key="2">
    <source>
        <dbReference type="EMBL" id="GAA2618797.1"/>
    </source>
</evidence>
<evidence type="ECO:0000256" key="1">
    <source>
        <dbReference type="SAM" id="MobiDB-lite"/>
    </source>
</evidence>
<dbReference type="EMBL" id="BAAATD010000009">
    <property type="protein sequence ID" value="GAA2618797.1"/>
    <property type="molecule type" value="Genomic_DNA"/>
</dbReference>
<accession>A0ABN3Q8F8</accession>
<evidence type="ECO:0000313" key="3">
    <source>
        <dbReference type="Proteomes" id="UP001501509"/>
    </source>
</evidence>
<feature type="region of interest" description="Disordered" evidence="1">
    <location>
        <begin position="32"/>
        <end position="91"/>
    </location>
</feature>
<organism evidence="2 3">
    <name type="scientific">Actinomadura fulvescens</name>
    <dbReference type="NCBI Taxonomy" id="46160"/>
    <lineage>
        <taxon>Bacteria</taxon>
        <taxon>Bacillati</taxon>
        <taxon>Actinomycetota</taxon>
        <taxon>Actinomycetes</taxon>
        <taxon>Streptosporangiales</taxon>
        <taxon>Thermomonosporaceae</taxon>
        <taxon>Actinomadura</taxon>
    </lineage>
</organism>
<proteinExistence type="predicted"/>
<comment type="caution">
    <text evidence="2">The sequence shown here is derived from an EMBL/GenBank/DDBJ whole genome shotgun (WGS) entry which is preliminary data.</text>
</comment>
<name>A0ABN3Q8F8_9ACTN</name>